<dbReference type="KEGG" id="vg:22113687"/>
<organism evidence="1 2">
    <name type="scientific">Citrobacter phage Miller</name>
    <dbReference type="NCBI Taxonomy" id="1527524"/>
    <lineage>
        <taxon>Viruses</taxon>
        <taxon>Duplodnaviria</taxon>
        <taxon>Heunggongvirae</taxon>
        <taxon>Uroviricota</taxon>
        <taxon>Caudoviricetes</taxon>
        <taxon>Pantevenvirales</taxon>
        <taxon>Straboviridae</taxon>
        <taxon>Pseudotevenvirus</taxon>
        <taxon>Pseudotevenvirus miller</taxon>
    </lineage>
</organism>
<name>A0A076YPL5_9CAUD</name>
<dbReference type="Proteomes" id="UP000201263">
    <property type="component" value="Segment"/>
</dbReference>
<dbReference type="InterPro" id="IPR010667">
    <property type="entry name" value="Phage_T4_Gp19"/>
</dbReference>
<sequence length="161" mass="18358">MLTDILRAFESDDFARPNLFEVEIPYLGKNFRFKCKAATMPAATVEKVPVGYQNRKINVAGDRTYDDWTITVYNDDAHVTRDALVAWSNMMHGMGDQISGDIPANYKKTATVKQKNRNDEVTAEHTIHGLFPTNVGEVTLDWDSNNEISTFECTFALDWWE</sequence>
<evidence type="ECO:0000313" key="1">
    <source>
        <dbReference type="EMBL" id="AIK68151.1"/>
    </source>
</evidence>
<accession>A0A076YPL5</accession>
<dbReference type="GeneID" id="22113687"/>
<dbReference type="GO" id="GO:0005198">
    <property type="term" value="F:structural molecule activity"/>
    <property type="evidence" value="ECO:0007669"/>
    <property type="project" value="InterPro"/>
</dbReference>
<dbReference type="RefSeq" id="YP_009097817.1">
    <property type="nucleotide sequence ID" value="NC_025414.1"/>
</dbReference>
<proteinExistence type="predicted"/>
<evidence type="ECO:0000313" key="2">
    <source>
        <dbReference type="Proteomes" id="UP000201263"/>
    </source>
</evidence>
<protein>
    <submittedName>
        <fullName evidence="1">Tail tube protein</fullName>
    </submittedName>
</protein>
<gene>
    <name evidence="1" type="ORF">CPTMiller_00215</name>
</gene>
<dbReference type="EMBL" id="KM236237">
    <property type="protein sequence ID" value="AIK68151.1"/>
    <property type="molecule type" value="Genomic_DNA"/>
</dbReference>
<reference evidence="1 2" key="1">
    <citation type="submission" date="2014-07" db="EMBL/GenBank/DDBJ databases">
        <title>Complete Genome of Citrobacter freundii Myophage Miller.</title>
        <authorList>
            <person name="Hwang K."/>
            <person name="Luna A.J."/>
            <person name="Hernandez A.C."/>
            <person name="Everett G.F.K."/>
        </authorList>
    </citation>
    <scope>NUCLEOTIDE SEQUENCE [LARGE SCALE GENOMIC DNA]</scope>
</reference>
<keyword evidence="2" id="KW-1185">Reference proteome</keyword>
<dbReference type="Pfam" id="PF06841">
    <property type="entry name" value="Phage_T4_gp19"/>
    <property type="match status" value="1"/>
</dbReference>